<protein>
    <submittedName>
        <fullName evidence="3">Uncharacterized protein</fullName>
    </submittedName>
</protein>
<name>A0A1Y2EBT0_9PEZI</name>
<comment type="caution">
    <text evidence="3">The sequence shown here is derived from an EMBL/GenBank/DDBJ whole genome shotgun (WGS) entry which is preliminary data.</text>
</comment>
<accession>A0A1Y2EBT0</accession>
<evidence type="ECO:0000313" key="4">
    <source>
        <dbReference type="Proteomes" id="UP000193689"/>
    </source>
</evidence>
<organism evidence="3 4">
    <name type="scientific">Pseudomassariella vexata</name>
    <dbReference type="NCBI Taxonomy" id="1141098"/>
    <lineage>
        <taxon>Eukaryota</taxon>
        <taxon>Fungi</taxon>
        <taxon>Dikarya</taxon>
        <taxon>Ascomycota</taxon>
        <taxon>Pezizomycotina</taxon>
        <taxon>Sordariomycetes</taxon>
        <taxon>Xylariomycetidae</taxon>
        <taxon>Amphisphaeriales</taxon>
        <taxon>Pseudomassariaceae</taxon>
        <taxon>Pseudomassariella</taxon>
    </lineage>
</organism>
<dbReference type="AlphaFoldDB" id="A0A1Y2EBT0"/>
<keyword evidence="4" id="KW-1185">Reference proteome</keyword>
<evidence type="ECO:0000256" key="1">
    <source>
        <dbReference type="SAM" id="MobiDB-lite"/>
    </source>
</evidence>
<dbReference type="RefSeq" id="XP_040719164.1">
    <property type="nucleotide sequence ID" value="XM_040864968.1"/>
</dbReference>
<evidence type="ECO:0000256" key="2">
    <source>
        <dbReference type="SAM" id="SignalP"/>
    </source>
</evidence>
<feature type="signal peptide" evidence="2">
    <location>
        <begin position="1"/>
        <end position="21"/>
    </location>
</feature>
<dbReference type="Proteomes" id="UP000193689">
    <property type="component" value="Unassembled WGS sequence"/>
</dbReference>
<keyword evidence="2" id="KW-0732">Signal</keyword>
<gene>
    <name evidence="3" type="ORF">BCR38DRAFT_508091</name>
</gene>
<evidence type="ECO:0000313" key="3">
    <source>
        <dbReference type="EMBL" id="ORY68877.1"/>
    </source>
</evidence>
<reference evidence="3 4" key="1">
    <citation type="submission" date="2016-07" db="EMBL/GenBank/DDBJ databases">
        <title>Pervasive Adenine N6-methylation of Active Genes in Fungi.</title>
        <authorList>
            <consortium name="DOE Joint Genome Institute"/>
            <person name="Mondo S.J."/>
            <person name="Dannebaum R.O."/>
            <person name="Kuo R.C."/>
            <person name="Labutti K."/>
            <person name="Haridas S."/>
            <person name="Kuo A."/>
            <person name="Salamov A."/>
            <person name="Ahrendt S.R."/>
            <person name="Lipzen A."/>
            <person name="Sullivan W."/>
            <person name="Andreopoulos W.B."/>
            <person name="Clum A."/>
            <person name="Lindquist E."/>
            <person name="Daum C."/>
            <person name="Ramamoorthy G.K."/>
            <person name="Gryganskyi A."/>
            <person name="Culley D."/>
            <person name="Magnuson J.K."/>
            <person name="James T.Y."/>
            <person name="O'Malley M.A."/>
            <person name="Stajich J.E."/>
            <person name="Spatafora J.W."/>
            <person name="Visel A."/>
            <person name="Grigoriev I.V."/>
        </authorList>
    </citation>
    <scope>NUCLEOTIDE SEQUENCE [LARGE SCALE GENOMIC DNA]</scope>
    <source>
        <strain evidence="3 4">CBS 129021</strain>
    </source>
</reference>
<feature type="region of interest" description="Disordered" evidence="1">
    <location>
        <begin position="139"/>
        <end position="158"/>
    </location>
</feature>
<proteinExistence type="predicted"/>
<feature type="chain" id="PRO_5012666197" evidence="2">
    <location>
        <begin position="22"/>
        <end position="393"/>
    </location>
</feature>
<sequence length="393" mass="44003">MHLSRSVACLVAVGLIQVFFGKSISTVRCWVCKQVSDDTPEQYGGLDNICRPARLPKPEHGMTDFGQSGVPQARSTLQQQQRFITIGKPEYSGTSECVIGGSIKFQFARTLYYKTPVYTPVVALTINPQAVHNTLISQMAPTPQKHRRSLNPSREQSLEPSKHDIVAWVDGLNPGTLRILLKAASERDALVAESVRETVEFPDALDRLVSLNFDHHATRIRKELKADFPSFNEELLAASDLGRSIEESLEIILGQVRIASTYETKFSAANSIFVIASDVFWSKEKSAVASRVWAKCQYRLGDDLKTVLLLLRGDEKKSIVDCDGGQWFHDLTSLVTSAKESVAFENLTSVVRELGWFVDIDDIFTTPRYEDSEQSFSEDGDHYMEGLQEIDEY</sequence>
<dbReference type="EMBL" id="MCFJ01000003">
    <property type="protein sequence ID" value="ORY68877.1"/>
    <property type="molecule type" value="Genomic_DNA"/>
</dbReference>
<dbReference type="OrthoDB" id="4364733at2759"/>
<dbReference type="InParanoid" id="A0A1Y2EBT0"/>
<dbReference type="GeneID" id="63781180"/>